<dbReference type="SUPFAM" id="SSF53955">
    <property type="entry name" value="Lysozyme-like"/>
    <property type="match status" value="1"/>
</dbReference>
<feature type="domain" description="Peptidoglycan binding-like" evidence="1">
    <location>
        <begin position="230"/>
        <end position="285"/>
    </location>
</feature>
<dbReference type="Gene3D" id="1.10.530.10">
    <property type="match status" value="1"/>
</dbReference>
<dbReference type="AlphaFoldDB" id="A0AA42CD51"/>
<reference evidence="2" key="2">
    <citation type="submission" date="2022-10" db="EMBL/GenBank/DDBJ databases">
        <authorList>
            <person name="Trinh H.N."/>
        </authorList>
    </citation>
    <scope>NUCLEOTIDE SEQUENCE</scope>
    <source>
        <strain evidence="2">RN2-1</strain>
    </source>
</reference>
<evidence type="ECO:0000313" key="3">
    <source>
        <dbReference type="Proteomes" id="UP001165679"/>
    </source>
</evidence>
<evidence type="ECO:0000259" key="1">
    <source>
        <dbReference type="Pfam" id="PF01471"/>
    </source>
</evidence>
<dbReference type="Gene3D" id="1.10.101.10">
    <property type="entry name" value="PGBD-like superfamily/PGBD"/>
    <property type="match status" value="1"/>
</dbReference>
<dbReference type="PANTHER" id="PTHR34408:SF1">
    <property type="entry name" value="GLYCOSYL HYDROLASE FAMILY 19 DOMAIN-CONTAINING PROTEIN HI_1415"/>
    <property type="match status" value="1"/>
</dbReference>
<dbReference type="PANTHER" id="PTHR34408">
    <property type="entry name" value="FAMILY PROTEIN, PUTATIVE-RELATED"/>
    <property type="match status" value="1"/>
</dbReference>
<protein>
    <submittedName>
        <fullName evidence="2">Peptidoglycan-binding protein</fullName>
    </submittedName>
</protein>
<name>A0AA42CD51_9PROT</name>
<keyword evidence="3" id="KW-1185">Reference proteome</keyword>
<dbReference type="InterPro" id="IPR036366">
    <property type="entry name" value="PGBDSf"/>
</dbReference>
<dbReference type="InterPro" id="IPR036365">
    <property type="entry name" value="PGBD-like_sf"/>
</dbReference>
<dbReference type="InterPro" id="IPR023346">
    <property type="entry name" value="Lysozyme-like_dom_sf"/>
</dbReference>
<dbReference type="RefSeq" id="WP_264711847.1">
    <property type="nucleotide sequence ID" value="NZ_JAPDNT010000001.1"/>
</dbReference>
<dbReference type="Proteomes" id="UP001165679">
    <property type="component" value="Unassembled WGS sequence"/>
</dbReference>
<comment type="caution">
    <text evidence="2">The sequence shown here is derived from an EMBL/GenBank/DDBJ whole genome shotgun (WGS) entry which is preliminary data.</text>
</comment>
<dbReference type="InterPro" id="IPR002477">
    <property type="entry name" value="Peptidoglycan-bd-like"/>
</dbReference>
<reference evidence="2" key="1">
    <citation type="submission" date="2022-09" db="EMBL/GenBank/DDBJ databases">
        <title>Rhodovastum sp. nov. RN2-1 isolated from soil in Seongnam, South Korea.</title>
        <authorList>
            <person name="Le N.T."/>
        </authorList>
    </citation>
    <scope>NUCLEOTIDE SEQUENCE</scope>
    <source>
        <strain evidence="2">RN2-1</strain>
    </source>
</reference>
<dbReference type="InterPro" id="IPR052354">
    <property type="entry name" value="Cell_Wall_Dynamics_Protein"/>
</dbReference>
<evidence type="ECO:0000313" key="2">
    <source>
        <dbReference type="EMBL" id="MCW3473269.1"/>
    </source>
</evidence>
<dbReference type="Pfam" id="PF01471">
    <property type="entry name" value="PG_binding_1"/>
    <property type="match status" value="1"/>
</dbReference>
<dbReference type="EMBL" id="JAPDNT010000001">
    <property type="protein sequence ID" value="MCW3473269.1"/>
    <property type="molecule type" value="Genomic_DNA"/>
</dbReference>
<organism evidence="2 3">
    <name type="scientific">Limobrevibacterium gyesilva</name>
    <dbReference type="NCBI Taxonomy" id="2991712"/>
    <lineage>
        <taxon>Bacteria</taxon>
        <taxon>Pseudomonadati</taxon>
        <taxon>Pseudomonadota</taxon>
        <taxon>Alphaproteobacteria</taxon>
        <taxon>Acetobacterales</taxon>
        <taxon>Acetobacteraceae</taxon>
        <taxon>Limobrevibacterium</taxon>
    </lineage>
</organism>
<gene>
    <name evidence="2" type="ORF">OL599_01630</name>
</gene>
<proteinExistence type="predicted"/>
<dbReference type="SUPFAM" id="SSF47090">
    <property type="entry name" value="PGBD-like"/>
    <property type="match status" value="1"/>
</dbReference>
<sequence length="303" mass="32402">MPTAVDVIRQLAPKAKTNYVDAFADGDALLGQFGITTPLRSAHFLAQMLHETGGGTVLFESLYYTTPERLLQVFGEGQHSAAVRPGEVQGLLRNEPALAERVYGLGNPRKARELGNAQPGDGYRYRGGGVLQTTGRANYRRMGEKSGVDFEAQPDLVVDPAHALKPALHEWDEGQLNAAADRNDIRTITLKINGGTNGLDERKAWFDKLWALLRGGAAKTEAWAAAADDDSTRALQQALNDVGAAPKLDVDGLAGPSTEAAIRWFQQAAGLTVDGVAGEITWAALHQVLARTRVGSSPEAPQA</sequence>
<accession>A0AA42CD51</accession>